<dbReference type="InterPro" id="IPR052898">
    <property type="entry name" value="ACAD10-like"/>
</dbReference>
<dbReference type="OMA" id="RAFYVME"/>
<dbReference type="RefSeq" id="XP_040722060.1">
    <property type="nucleotide sequence ID" value="XM_040866356.1"/>
</dbReference>
<keyword evidence="2" id="KW-0808">Transferase</keyword>
<dbReference type="PANTHER" id="PTHR47829:SF1">
    <property type="entry name" value="HAD FAMILY PHOSPHATASE"/>
    <property type="match status" value="1"/>
</dbReference>
<dbReference type="Gene3D" id="3.30.200.20">
    <property type="entry name" value="Phosphorylase Kinase, domain 1"/>
    <property type="match status" value="1"/>
</dbReference>
<dbReference type="GeneID" id="63782955"/>
<name>A0A1Y2ETS8_PROLT</name>
<dbReference type="AlphaFoldDB" id="A0A1Y2ETS8"/>
<proteinExistence type="predicted"/>
<dbReference type="SUPFAM" id="SSF56112">
    <property type="entry name" value="Protein kinase-like (PK-like)"/>
    <property type="match status" value="1"/>
</dbReference>
<dbReference type="InterPro" id="IPR041726">
    <property type="entry name" value="ACAD10_11_N"/>
</dbReference>
<organism evidence="2 3">
    <name type="scientific">Protomyces lactucae-debilis</name>
    <dbReference type="NCBI Taxonomy" id="2754530"/>
    <lineage>
        <taxon>Eukaryota</taxon>
        <taxon>Fungi</taxon>
        <taxon>Dikarya</taxon>
        <taxon>Ascomycota</taxon>
        <taxon>Taphrinomycotina</taxon>
        <taxon>Taphrinomycetes</taxon>
        <taxon>Taphrinales</taxon>
        <taxon>Protomycetaceae</taxon>
        <taxon>Protomyces</taxon>
    </lineage>
</organism>
<dbReference type="Pfam" id="PF01636">
    <property type="entry name" value="APH"/>
    <property type="match status" value="1"/>
</dbReference>
<reference evidence="2 3" key="1">
    <citation type="submission" date="2016-07" db="EMBL/GenBank/DDBJ databases">
        <title>Pervasive Adenine N6-methylation of Active Genes in Fungi.</title>
        <authorList>
            <consortium name="DOE Joint Genome Institute"/>
            <person name="Mondo S.J."/>
            <person name="Dannebaum R.O."/>
            <person name="Kuo R.C."/>
            <person name="Labutti K."/>
            <person name="Haridas S."/>
            <person name="Kuo A."/>
            <person name="Salamov A."/>
            <person name="Ahrendt S.R."/>
            <person name="Lipzen A."/>
            <person name="Sullivan W."/>
            <person name="Andreopoulos W.B."/>
            <person name="Clum A."/>
            <person name="Lindquist E."/>
            <person name="Daum C."/>
            <person name="Ramamoorthy G.K."/>
            <person name="Gryganskyi A."/>
            <person name="Culley D."/>
            <person name="Magnuson J.K."/>
            <person name="James T.Y."/>
            <person name="O'Malley M.A."/>
            <person name="Stajich J.E."/>
            <person name="Spatafora J.W."/>
            <person name="Visel A."/>
            <person name="Grigoriev I.V."/>
        </authorList>
    </citation>
    <scope>NUCLEOTIDE SEQUENCE [LARGE SCALE GENOMIC DNA]</scope>
    <source>
        <strain evidence="2 3">12-1054</strain>
    </source>
</reference>
<comment type="caution">
    <text evidence="2">The sequence shown here is derived from an EMBL/GenBank/DDBJ whole genome shotgun (WGS) entry which is preliminary data.</text>
</comment>
<gene>
    <name evidence="2" type="ORF">BCR37DRAFT_201230</name>
</gene>
<dbReference type="STRING" id="56484.A0A1Y2ETS8"/>
<dbReference type="InterPro" id="IPR002575">
    <property type="entry name" value="Aminoglycoside_PTrfase"/>
</dbReference>
<dbReference type="Gene3D" id="3.90.1200.10">
    <property type="match status" value="1"/>
</dbReference>
<dbReference type="GO" id="GO:0016740">
    <property type="term" value="F:transferase activity"/>
    <property type="evidence" value="ECO:0007669"/>
    <property type="project" value="UniProtKB-KW"/>
</dbReference>
<sequence>MFKTTANIGALREDIDVPRLEAYLKNAAPGIALPITLQQFMHGQSNPTLLINDKNGDMYVLRKKPRGELLSKTAHAVEREYQVISALQGTNVPVPKTYCLCEDTSVVGTPFYIMEFFQGRIFTDPGMPMLPREEKRAAWNSVLQTLAKLHKIDPKQVGLEKYGRPTGFYKRQLATIEKVTQAQSAAKDLDTGEIVGQMPHWQDLQTWFAGHMPPDRTSIVHGDYKIDNCVFHATEPRVIGILDWELSTIGHPLSDLANLLQPHSLPSGNGDGSLSGFMGKEDLGGVPTIQEAHAEYAATAGWNPADDFLFASAFAHLRLAFILQGIAARVARKQASSLKAKHHAKAFPLLAEMAWFTIEEGSEAKTKL</sequence>
<feature type="domain" description="Aminoglycoside phosphotransferase" evidence="1">
    <location>
        <begin position="37"/>
        <end position="260"/>
    </location>
</feature>
<keyword evidence="3" id="KW-1185">Reference proteome</keyword>
<protein>
    <submittedName>
        <fullName evidence="2">Phosphotransferase enzyme family protein</fullName>
    </submittedName>
</protein>
<dbReference type="PANTHER" id="PTHR47829">
    <property type="entry name" value="HYDROLASE, PUTATIVE (AFU_ORTHOLOGUE AFUA_1G12880)-RELATED"/>
    <property type="match status" value="1"/>
</dbReference>
<evidence type="ECO:0000313" key="2">
    <source>
        <dbReference type="EMBL" id="ORY74586.1"/>
    </source>
</evidence>
<dbReference type="CDD" id="cd05154">
    <property type="entry name" value="ACAD10_11_N-like"/>
    <property type="match status" value="1"/>
</dbReference>
<evidence type="ECO:0000259" key="1">
    <source>
        <dbReference type="Pfam" id="PF01636"/>
    </source>
</evidence>
<dbReference type="InterPro" id="IPR011009">
    <property type="entry name" value="Kinase-like_dom_sf"/>
</dbReference>
<dbReference type="Proteomes" id="UP000193685">
    <property type="component" value="Unassembled WGS sequence"/>
</dbReference>
<evidence type="ECO:0000313" key="3">
    <source>
        <dbReference type="Proteomes" id="UP000193685"/>
    </source>
</evidence>
<accession>A0A1Y2ETS8</accession>
<dbReference type="EMBL" id="MCFI01000029">
    <property type="protein sequence ID" value="ORY74586.1"/>
    <property type="molecule type" value="Genomic_DNA"/>
</dbReference>
<dbReference type="OrthoDB" id="191037at2759"/>